<protein>
    <submittedName>
        <fullName evidence="4">Protein phosphatase</fullName>
    </submittedName>
</protein>
<dbReference type="EMBL" id="AZAC01000056">
    <property type="protein sequence ID" value="KIX11478.1"/>
    <property type="molecule type" value="Genomic_DNA"/>
</dbReference>
<feature type="transmembrane region" description="Helical" evidence="2">
    <location>
        <begin position="268"/>
        <end position="288"/>
    </location>
</feature>
<dbReference type="AlphaFoldDB" id="A0A0D2HLM2"/>
<dbReference type="PANTHER" id="PTHR47992">
    <property type="entry name" value="PROTEIN PHOSPHATASE"/>
    <property type="match status" value="1"/>
</dbReference>
<dbReference type="GO" id="GO:0004722">
    <property type="term" value="F:protein serine/threonine phosphatase activity"/>
    <property type="evidence" value="ECO:0007669"/>
    <property type="project" value="InterPro"/>
</dbReference>
<dbReference type="NCBIfam" id="NF033484">
    <property type="entry name" value="Stp1_PP2C_phos"/>
    <property type="match status" value="1"/>
</dbReference>
<dbReference type="Gene3D" id="3.60.40.10">
    <property type="entry name" value="PPM-type phosphatase domain"/>
    <property type="match status" value="1"/>
</dbReference>
<organism evidence="4 5">
    <name type="scientific">Dethiosulfatarculus sandiegensis</name>
    <dbReference type="NCBI Taxonomy" id="1429043"/>
    <lineage>
        <taxon>Bacteria</taxon>
        <taxon>Pseudomonadati</taxon>
        <taxon>Thermodesulfobacteriota</taxon>
        <taxon>Desulfarculia</taxon>
        <taxon>Desulfarculales</taxon>
        <taxon>Desulfarculaceae</taxon>
        <taxon>Dethiosulfatarculus</taxon>
    </lineage>
</organism>
<proteinExistence type="predicted"/>
<dbReference type="PROSITE" id="PS51746">
    <property type="entry name" value="PPM_2"/>
    <property type="match status" value="1"/>
</dbReference>
<keyword evidence="2" id="KW-0812">Transmembrane</keyword>
<dbReference type="InterPro" id="IPR001932">
    <property type="entry name" value="PPM-type_phosphatase-like_dom"/>
</dbReference>
<feature type="compositionally biased region" description="Basic and acidic residues" evidence="1">
    <location>
        <begin position="370"/>
        <end position="392"/>
    </location>
</feature>
<keyword evidence="2" id="KW-0472">Membrane</keyword>
<dbReference type="InParanoid" id="A0A0D2HLM2"/>
<dbReference type="InterPro" id="IPR015655">
    <property type="entry name" value="PP2C"/>
</dbReference>
<feature type="region of interest" description="Disordered" evidence="1">
    <location>
        <begin position="311"/>
        <end position="405"/>
    </location>
</feature>
<feature type="domain" description="PPM-type phosphatase" evidence="3">
    <location>
        <begin position="4"/>
        <end position="243"/>
    </location>
</feature>
<dbReference type="CDD" id="cd00143">
    <property type="entry name" value="PP2Cc"/>
    <property type="match status" value="1"/>
</dbReference>
<keyword evidence="2" id="KW-1133">Transmembrane helix</keyword>
<dbReference type="SMART" id="SM00331">
    <property type="entry name" value="PP2C_SIG"/>
    <property type="match status" value="1"/>
</dbReference>
<dbReference type="Pfam" id="PF13672">
    <property type="entry name" value="PP2C_2"/>
    <property type="match status" value="1"/>
</dbReference>
<evidence type="ECO:0000256" key="2">
    <source>
        <dbReference type="SAM" id="Phobius"/>
    </source>
</evidence>
<keyword evidence="5" id="KW-1185">Reference proteome</keyword>
<reference evidence="4 5" key="1">
    <citation type="submission" date="2013-11" db="EMBL/GenBank/DDBJ databases">
        <title>Metagenomic analysis of a methanogenic consortium involved in long chain n-alkane degradation.</title>
        <authorList>
            <person name="Davidova I.A."/>
            <person name="Callaghan A.V."/>
            <person name="Wawrik B."/>
            <person name="Pruitt S."/>
            <person name="Marks C."/>
            <person name="Duncan K.E."/>
            <person name="Suflita J.M."/>
        </authorList>
    </citation>
    <scope>NUCLEOTIDE SEQUENCE [LARGE SCALE GENOMIC DNA]</scope>
    <source>
        <strain evidence="4 5">SPR</strain>
    </source>
</reference>
<gene>
    <name evidence="4" type="ORF">X474_24890</name>
</gene>
<dbReference type="SUPFAM" id="SSF81606">
    <property type="entry name" value="PP2C-like"/>
    <property type="match status" value="1"/>
</dbReference>
<comment type="caution">
    <text evidence="4">The sequence shown here is derived from an EMBL/GenBank/DDBJ whole genome shotgun (WGS) entry which is preliminary data.</text>
</comment>
<evidence type="ECO:0000256" key="1">
    <source>
        <dbReference type="SAM" id="MobiDB-lite"/>
    </source>
</evidence>
<dbReference type="RefSeq" id="WP_052515518.1">
    <property type="nucleotide sequence ID" value="NZ_AZAC01000056.1"/>
</dbReference>
<evidence type="ECO:0000313" key="4">
    <source>
        <dbReference type="EMBL" id="KIX11478.1"/>
    </source>
</evidence>
<dbReference type="SMART" id="SM00332">
    <property type="entry name" value="PP2Cc"/>
    <property type="match status" value="1"/>
</dbReference>
<dbReference type="STRING" id="1429043.X474_24890"/>
<evidence type="ECO:0000313" key="5">
    <source>
        <dbReference type="Proteomes" id="UP000032233"/>
    </source>
</evidence>
<accession>A0A0D2HLM2</accession>
<sequence length="657" mass="70535">MEITFGGSLDVGLVRTENQDAVFLPPEDQGPVPGLFVLADGMGGVAGGRVASELATNTIPRVFATESRENGLERGLTAAISAAAEAVFQKSQETPDFRGMGTTVVAVALEPGRAVVANVGDSRCYLWRKGELTLVTHDHSVVMEMVDQGQITLEQAREHPMRNVLTRVVGNQPVVEVDLFSVELMPDDQLLLCSDGLHGPVSEELISAVIGAENGPRGKTRVLVEEANRAGGPDNISAVLINIQDPGEMPEEARAASFLQLPFSRKTLALGLAAVLALGLLVFAFFFIPPKKQDNSHTPVIHGKVDAKELDSAKPLQTKPPAKAKPSSELVVPGAAVKANEAGQTEDPLASQVKSVEKQEFSEEPTADPPPKKLTEKDSGHKEPQNAPEPKETSPGLSPEEGENNKGLEALSSLAPELQKDPMLVDHIWKDGGGSQNWRQIGAYAKTANLKKDLEIVRKVLAGDKRVKLVWTIAPAKGKSPMLYRLLLGNSKKKGLKKSLSALGRKGVKPLDPPNLLAGGGRYSFVLSRVKDLKQAKPASSPELNLVFLAGGMADQAQIRTVTDIVKSGYPGGLLLMDYGAGREKTLSLALMAADILGHKRVFLYRSKRKTRSKDSQLLVPRKMVRDFCMNVTAALPVISDLPLTRRASLIMIKGVN</sequence>
<name>A0A0D2HLM2_9BACT</name>
<dbReference type="Proteomes" id="UP000032233">
    <property type="component" value="Unassembled WGS sequence"/>
</dbReference>
<dbReference type="InterPro" id="IPR036457">
    <property type="entry name" value="PPM-type-like_dom_sf"/>
</dbReference>
<evidence type="ECO:0000259" key="3">
    <source>
        <dbReference type="PROSITE" id="PS51746"/>
    </source>
</evidence>